<keyword evidence="5 9" id="KW-0949">S-adenosyl-L-methionine</keyword>
<dbReference type="InterPro" id="IPR001566">
    <property type="entry name" value="23S_rRNA_MeTrfase_RlmD"/>
</dbReference>
<dbReference type="PANTHER" id="PTHR11061">
    <property type="entry name" value="RNA M5U METHYLTRANSFERASE"/>
    <property type="match status" value="1"/>
</dbReference>
<dbReference type="RefSeq" id="WP_067083105.1">
    <property type="nucleotide sequence ID" value="NZ_LRFG02000002.1"/>
</dbReference>
<evidence type="ECO:0000256" key="4">
    <source>
        <dbReference type="ARBA" id="ARBA00022679"/>
    </source>
</evidence>
<evidence type="ECO:0000256" key="8">
    <source>
        <dbReference type="ARBA" id="ARBA00023014"/>
    </source>
</evidence>
<feature type="binding site" evidence="9">
    <location>
        <position position="94"/>
    </location>
    <ligand>
        <name>[4Fe-4S] cluster</name>
        <dbReference type="ChEBI" id="CHEBI:49883"/>
    </ligand>
</feature>
<dbReference type="NCBIfam" id="TIGR00479">
    <property type="entry name" value="rumA"/>
    <property type="match status" value="1"/>
</dbReference>
<feature type="binding site" evidence="9">
    <location>
        <position position="183"/>
    </location>
    <ligand>
        <name>[4Fe-4S] cluster</name>
        <dbReference type="ChEBI" id="CHEBI:49883"/>
    </ligand>
</feature>
<comment type="caution">
    <text evidence="13">The sequence shown here is derived from an EMBL/GenBank/DDBJ whole genome shotgun (WGS) entry which is preliminary data.</text>
</comment>
<dbReference type="PROSITE" id="PS01230">
    <property type="entry name" value="TRMA_1"/>
    <property type="match status" value="1"/>
</dbReference>
<evidence type="ECO:0000256" key="10">
    <source>
        <dbReference type="PROSITE-ProRule" id="PRU01024"/>
    </source>
</evidence>
<feature type="active site" description="Nucleophile" evidence="9 10">
    <location>
        <position position="417"/>
    </location>
</feature>
<evidence type="ECO:0000256" key="11">
    <source>
        <dbReference type="PROSITE-ProRule" id="PRU10015"/>
    </source>
</evidence>
<evidence type="ECO:0000256" key="9">
    <source>
        <dbReference type="HAMAP-Rule" id="MF_01010"/>
    </source>
</evidence>
<dbReference type="Gene3D" id="3.40.50.150">
    <property type="entry name" value="Vaccinia Virus protein VP39"/>
    <property type="match status" value="1"/>
</dbReference>
<protein>
    <recommendedName>
        <fullName evidence="9">23S rRNA (uracil(1939)-C(5))-methyltransferase RlmD</fullName>
        <ecNumber evidence="9">2.1.1.190</ecNumber>
    </recommendedName>
    <alternativeName>
        <fullName evidence="9">23S rRNA(m5U1939)-methyltransferase</fullName>
    </alternativeName>
</protein>
<accession>A0ABX4I027</accession>
<feature type="binding site" evidence="9 10">
    <location>
        <position position="343"/>
    </location>
    <ligand>
        <name>S-adenosyl-L-methionine</name>
        <dbReference type="ChEBI" id="CHEBI:59789"/>
    </ligand>
</feature>
<keyword evidence="2 9" id="KW-0698">rRNA processing</keyword>
<dbReference type="PROSITE" id="PS50926">
    <property type="entry name" value="TRAM"/>
    <property type="match status" value="1"/>
</dbReference>
<gene>
    <name evidence="9" type="primary">rlmD</name>
    <name evidence="13" type="ORF">AWR36_007045</name>
</gene>
<name>A0ABX4I027_9GAMM</name>
<evidence type="ECO:0000256" key="2">
    <source>
        <dbReference type="ARBA" id="ARBA00022552"/>
    </source>
</evidence>
<dbReference type="Gene3D" id="2.40.50.1070">
    <property type="match status" value="1"/>
</dbReference>
<keyword evidence="4 9" id="KW-0808">Transferase</keyword>
<dbReference type="InterPro" id="IPR029063">
    <property type="entry name" value="SAM-dependent_MTases_sf"/>
</dbReference>
<dbReference type="HAMAP" id="MF_01010">
    <property type="entry name" value="23SrRNA_methyltr_RlmD"/>
    <property type="match status" value="1"/>
</dbReference>
<dbReference type="SUPFAM" id="SSF53335">
    <property type="entry name" value="S-adenosyl-L-methionine-dependent methyltransferases"/>
    <property type="match status" value="1"/>
</dbReference>
<dbReference type="SUPFAM" id="SSF50249">
    <property type="entry name" value="Nucleic acid-binding proteins"/>
    <property type="match status" value="1"/>
</dbReference>
<evidence type="ECO:0000313" key="13">
    <source>
        <dbReference type="EMBL" id="PCO05760.1"/>
    </source>
</evidence>
<feature type="binding site" evidence="9 10">
    <location>
        <position position="322"/>
    </location>
    <ligand>
        <name>S-adenosyl-L-methionine</name>
        <dbReference type="ChEBI" id="CHEBI:59789"/>
    </ligand>
</feature>
<evidence type="ECO:0000256" key="3">
    <source>
        <dbReference type="ARBA" id="ARBA00022603"/>
    </source>
</evidence>
<dbReference type="InterPro" id="IPR012340">
    <property type="entry name" value="NA-bd_OB-fold"/>
</dbReference>
<keyword evidence="8 9" id="KW-0411">Iron-sulfur</keyword>
<feature type="binding site" evidence="9 10">
    <location>
        <position position="391"/>
    </location>
    <ligand>
        <name>S-adenosyl-L-methionine</name>
        <dbReference type="ChEBI" id="CHEBI:59789"/>
    </ligand>
</feature>
<keyword evidence="3 9" id="KW-0489">Methyltransferase</keyword>
<dbReference type="InterPro" id="IPR030391">
    <property type="entry name" value="MeTrfase_TrmA_CS"/>
</dbReference>
<keyword evidence="1 9" id="KW-0004">4Fe-4S</keyword>
<comment type="function">
    <text evidence="9">Catalyzes the formation of 5-methyl-uridine at position 1939 (m5U1939) in 23S rRNA.</text>
</comment>
<dbReference type="CDD" id="cd02440">
    <property type="entry name" value="AdoMet_MTases"/>
    <property type="match status" value="1"/>
</dbReference>
<feature type="binding site" evidence="9">
    <location>
        <position position="370"/>
    </location>
    <ligand>
        <name>S-adenosyl-L-methionine</name>
        <dbReference type="ChEBI" id="CHEBI:59789"/>
    </ligand>
</feature>
<feature type="active site" evidence="11">
    <location>
        <position position="417"/>
    </location>
</feature>
<dbReference type="InterPro" id="IPR010280">
    <property type="entry name" value="U5_MeTrfase_fam"/>
</dbReference>
<dbReference type="Pfam" id="PF05958">
    <property type="entry name" value="tRNA_U5-meth_tr"/>
    <property type="match status" value="1"/>
</dbReference>
<feature type="binding site" evidence="9 10">
    <location>
        <position position="293"/>
    </location>
    <ligand>
        <name>S-adenosyl-L-methionine</name>
        <dbReference type="ChEBI" id="CHEBI:59789"/>
    </ligand>
</feature>
<dbReference type="NCBIfam" id="NF009639">
    <property type="entry name" value="PRK13168.1"/>
    <property type="match status" value="1"/>
</dbReference>
<feature type="domain" description="TRAM" evidence="12">
    <location>
        <begin position="17"/>
        <end position="75"/>
    </location>
</feature>
<evidence type="ECO:0000259" key="12">
    <source>
        <dbReference type="PROSITE" id="PS50926"/>
    </source>
</evidence>
<feature type="binding site" evidence="9">
    <location>
        <position position="97"/>
    </location>
    <ligand>
        <name>[4Fe-4S] cluster</name>
        <dbReference type="ChEBI" id="CHEBI:49883"/>
    </ligand>
</feature>
<evidence type="ECO:0000256" key="6">
    <source>
        <dbReference type="ARBA" id="ARBA00022723"/>
    </source>
</evidence>
<proteinExistence type="inferred from homology"/>
<dbReference type="PROSITE" id="PS01231">
    <property type="entry name" value="TRMA_2"/>
    <property type="match status" value="1"/>
</dbReference>
<keyword evidence="14" id="KW-1185">Reference proteome</keyword>
<keyword evidence="6 9" id="KW-0479">Metal-binding</keyword>
<keyword evidence="7 9" id="KW-0408">Iron</keyword>
<dbReference type="InterPro" id="IPR002792">
    <property type="entry name" value="TRAM_dom"/>
</dbReference>
<dbReference type="InterPro" id="IPR030390">
    <property type="entry name" value="MeTrfase_TrmA_AS"/>
</dbReference>
<sequence length="461" mass="50887">MANKPRFFKPSRQTAKRQLPAKPVEAEILNFSHDLRGVARIEGKPVFIDNALPGERVRFRYTDRRARFDEGQLLEVLEPADNRCAPRCAHIDACGGCSLQHLQPAAQIAEKERILLDQLSRIGEVAVPELLPPLTGASFGYRRKARIGLRVQRPAKGRGESKSSPVFGFRAKRSNELVDIRECHVLHPTVAERIPELRQLVAGSEGRAHFTHLEVAVGEDAAALVLRHTRPLSEADRRRWCQFAVDSGLHLYLQPGEAASAHRVWPEGGAERLSYSLPEFDLTLGFHPLDFVQVNFEINRQMVARAVALLDPRPGERVLDLFCGLGNFTLPLARHAGQVIGVEGEGALTARAEENAAANDIDNAQFVTADLTADMRGHGWASGGFHKVLLDPPRAGAVEVLPQLARLQPQRIVYVSCNPSTLARDAGELARLGYHLQRAGVMDMFPHTAHVESIAVFEPVL</sequence>
<dbReference type="Gene3D" id="2.40.50.140">
    <property type="entry name" value="Nucleic acid-binding proteins"/>
    <property type="match status" value="1"/>
</dbReference>
<dbReference type="Pfam" id="PF01938">
    <property type="entry name" value="TRAM"/>
    <property type="match status" value="1"/>
</dbReference>
<dbReference type="EMBL" id="LRFG02000002">
    <property type="protein sequence ID" value="PCO05760.1"/>
    <property type="molecule type" value="Genomic_DNA"/>
</dbReference>
<feature type="binding site" evidence="9">
    <location>
        <position position="88"/>
    </location>
    <ligand>
        <name>[4Fe-4S] cluster</name>
        <dbReference type="ChEBI" id="CHEBI:49883"/>
    </ligand>
</feature>
<dbReference type="PROSITE" id="PS51687">
    <property type="entry name" value="SAM_MT_RNA_M5U"/>
    <property type="match status" value="1"/>
</dbReference>
<comment type="similarity">
    <text evidence="9">Belongs to the class I-like SAM-binding methyltransferase superfamily. RNA M5U methyltransferase family. RlmD subfamily.</text>
</comment>
<organism evidence="13 14">
    <name type="scientific">Microbulbifer flavimaris</name>
    <dbReference type="NCBI Taxonomy" id="1781068"/>
    <lineage>
        <taxon>Bacteria</taxon>
        <taxon>Pseudomonadati</taxon>
        <taxon>Pseudomonadota</taxon>
        <taxon>Gammaproteobacteria</taxon>
        <taxon>Cellvibrionales</taxon>
        <taxon>Microbulbiferaceae</taxon>
        <taxon>Microbulbifer</taxon>
    </lineage>
</organism>
<feature type="binding site" evidence="9">
    <location>
        <position position="327"/>
    </location>
    <ligand>
        <name>S-adenosyl-L-methionine</name>
        <dbReference type="ChEBI" id="CHEBI:59789"/>
    </ligand>
</feature>
<evidence type="ECO:0000256" key="7">
    <source>
        <dbReference type="ARBA" id="ARBA00023004"/>
    </source>
</evidence>
<evidence type="ECO:0000313" key="14">
    <source>
        <dbReference type="Proteomes" id="UP000218427"/>
    </source>
</evidence>
<evidence type="ECO:0000256" key="5">
    <source>
        <dbReference type="ARBA" id="ARBA00022691"/>
    </source>
</evidence>
<evidence type="ECO:0000256" key="1">
    <source>
        <dbReference type="ARBA" id="ARBA00022485"/>
    </source>
</evidence>
<reference evidence="13" key="1">
    <citation type="submission" date="2017-08" db="EMBL/GenBank/DDBJ databases">
        <title>Microbulbifer marisrubri sp. nov., a halophilic alphaproteobacterium isolated from marine sediment of the Yellow Sea, China.</title>
        <authorList>
            <person name="Zhang G."/>
            <person name="Xiong Q."/>
        </authorList>
    </citation>
    <scope>NUCLEOTIDE SEQUENCE [LARGE SCALE GENOMIC DNA]</scope>
    <source>
        <strain evidence="13">WRN-8</strain>
    </source>
</reference>
<comment type="catalytic activity">
    <reaction evidence="9">
        <text>uridine(1939) in 23S rRNA + S-adenosyl-L-methionine = 5-methyluridine(1939) in 23S rRNA + S-adenosyl-L-homocysteine + H(+)</text>
        <dbReference type="Rhea" id="RHEA:42908"/>
        <dbReference type="Rhea" id="RHEA-COMP:10278"/>
        <dbReference type="Rhea" id="RHEA-COMP:10279"/>
        <dbReference type="ChEBI" id="CHEBI:15378"/>
        <dbReference type="ChEBI" id="CHEBI:57856"/>
        <dbReference type="ChEBI" id="CHEBI:59789"/>
        <dbReference type="ChEBI" id="CHEBI:65315"/>
        <dbReference type="ChEBI" id="CHEBI:74447"/>
        <dbReference type="EC" id="2.1.1.190"/>
    </reaction>
</comment>
<dbReference type="Proteomes" id="UP000218427">
    <property type="component" value="Unassembled WGS sequence"/>
</dbReference>
<dbReference type="EC" id="2.1.1.190" evidence="9"/>
<dbReference type="PANTHER" id="PTHR11061:SF49">
    <property type="entry name" value="23S RRNA (URACIL(1939)-C(5))-METHYLTRANSFERASE RLMD"/>
    <property type="match status" value="1"/>
</dbReference>